<dbReference type="OrthoDB" id="70961at2759"/>
<name>A0A067D0F9_SAPPC</name>
<reference evidence="2 3" key="1">
    <citation type="journal article" date="2013" name="PLoS Genet.">
        <title>Distinctive expansion of potential virulence genes in the genome of the oomycete fish pathogen Saprolegnia parasitica.</title>
        <authorList>
            <person name="Jiang R.H."/>
            <person name="de Bruijn I."/>
            <person name="Haas B.J."/>
            <person name="Belmonte R."/>
            <person name="Lobach L."/>
            <person name="Christie J."/>
            <person name="van den Ackerveken G."/>
            <person name="Bottin A."/>
            <person name="Bulone V."/>
            <person name="Diaz-Moreno S.M."/>
            <person name="Dumas B."/>
            <person name="Fan L."/>
            <person name="Gaulin E."/>
            <person name="Govers F."/>
            <person name="Grenville-Briggs L.J."/>
            <person name="Horner N.R."/>
            <person name="Levin J.Z."/>
            <person name="Mammella M."/>
            <person name="Meijer H.J."/>
            <person name="Morris P."/>
            <person name="Nusbaum C."/>
            <person name="Oome S."/>
            <person name="Phillips A.J."/>
            <person name="van Rooyen D."/>
            <person name="Rzeszutek E."/>
            <person name="Saraiva M."/>
            <person name="Secombes C.J."/>
            <person name="Seidl M.F."/>
            <person name="Snel B."/>
            <person name="Stassen J.H."/>
            <person name="Sykes S."/>
            <person name="Tripathy S."/>
            <person name="van den Berg H."/>
            <person name="Vega-Arreguin J.C."/>
            <person name="Wawra S."/>
            <person name="Young S.K."/>
            <person name="Zeng Q."/>
            <person name="Dieguez-Uribeondo J."/>
            <person name="Russ C."/>
            <person name="Tyler B.M."/>
            <person name="van West P."/>
        </authorList>
    </citation>
    <scope>NUCLEOTIDE SEQUENCE [LARGE SCALE GENOMIC DNA]</scope>
    <source>
        <strain evidence="2 3">CBS 223.65</strain>
    </source>
</reference>
<dbReference type="VEuPathDB" id="FungiDB:SPRG_02709"/>
<evidence type="ECO:0000313" key="3">
    <source>
        <dbReference type="Proteomes" id="UP000030745"/>
    </source>
</evidence>
<protein>
    <submittedName>
        <fullName evidence="2">Uncharacterized protein</fullName>
    </submittedName>
</protein>
<evidence type="ECO:0000313" key="2">
    <source>
        <dbReference type="EMBL" id="KDO32231.1"/>
    </source>
</evidence>
<proteinExistence type="predicted"/>
<sequence length="172" mass="19361">MSRNHDDTYDDSDDELMFVFEMSDAEDDSRRVRAARPANPMAQLLELEDAGGSLPPPPLLGPKPAIKRKASRDEDDDDDDVYRPTAKRQRPATRSVKVQHARTKNMAIPWATTVGGATAIDYFCRHSIESSCSPLRLQFHSLFVGSTQDASPSTPWRPSSHWLQPSRNQFSY</sequence>
<accession>A0A067D0F9</accession>
<dbReference type="EMBL" id="KK583195">
    <property type="protein sequence ID" value="KDO32231.1"/>
    <property type="molecule type" value="Genomic_DNA"/>
</dbReference>
<feature type="compositionally biased region" description="Basic residues" evidence="1">
    <location>
        <begin position="85"/>
        <end position="101"/>
    </location>
</feature>
<keyword evidence="3" id="KW-1185">Reference proteome</keyword>
<dbReference type="GeneID" id="24125251"/>
<feature type="region of interest" description="Disordered" evidence="1">
    <location>
        <begin position="43"/>
        <end position="101"/>
    </location>
</feature>
<feature type="region of interest" description="Disordered" evidence="1">
    <location>
        <begin position="148"/>
        <end position="172"/>
    </location>
</feature>
<dbReference type="KEGG" id="spar:SPRG_02709"/>
<evidence type="ECO:0000256" key="1">
    <source>
        <dbReference type="SAM" id="MobiDB-lite"/>
    </source>
</evidence>
<dbReference type="AlphaFoldDB" id="A0A067D0F9"/>
<dbReference type="OMA" id="CRHSIES"/>
<gene>
    <name evidence="2" type="ORF">SPRG_02709</name>
</gene>
<dbReference type="Proteomes" id="UP000030745">
    <property type="component" value="Unassembled WGS sequence"/>
</dbReference>
<organism evidence="2 3">
    <name type="scientific">Saprolegnia parasitica (strain CBS 223.65)</name>
    <dbReference type="NCBI Taxonomy" id="695850"/>
    <lineage>
        <taxon>Eukaryota</taxon>
        <taxon>Sar</taxon>
        <taxon>Stramenopiles</taxon>
        <taxon>Oomycota</taxon>
        <taxon>Saprolegniomycetes</taxon>
        <taxon>Saprolegniales</taxon>
        <taxon>Saprolegniaceae</taxon>
        <taxon>Saprolegnia</taxon>
    </lineage>
</organism>
<dbReference type="RefSeq" id="XP_012196689.1">
    <property type="nucleotide sequence ID" value="XM_012341299.1"/>
</dbReference>